<gene>
    <name evidence="1" type="ORF">AADEFJLK_02698</name>
</gene>
<proteinExistence type="predicted"/>
<accession>A0A2S5CKI3</accession>
<dbReference type="EMBL" id="PGFZ01000006">
    <property type="protein sequence ID" value="POZ51252.1"/>
    <property type="molecule type" value="Genomic_DNA"/>
</dbReference>
<protein>
    <submittedName>
        <fullName evidence="1">Uncharacterized protein</fullName>
    </submittedName>
</protein>
<evidence type="ECO:0000313" key="1">
    <source>
        <dbReference type="EMBL" id="POZ51252.1"/>
    </source>
</evidence>
<organism evidence="1 2">
    <name type="scientific">Methylovulum psychrotolerans</name>
    <dbReference type="NCBI Taxonomy" id="1704499"/>
    <lineage>
        <taxon>Bacteria</taxon>
        <taxon>Pseudomonadati</taxon>
        <taxon>Pseudomonadota</taxon>
        <taxon>Gammaproteobacteria</taxon>
        <taxon>Methylococcales</taxon>
        <taxon>Methylococcaceae</taxon>
        <taxon>Methylovulum</taxon>
    </lineage>
</organism>
<reference evidence="1 2" key="1">
    <citation type="submission" date="2017-11" db="EMBL/GenBank/DDBJ databases">
        <title>Draft Genome Sequence of Methylobacter psychrotolerans Sph1T, an Obligate Methanotroph from Low-Temperature Environments.</title>
        <authorList>
            <person name="Oshkin I.Y."/>
            <person name="Miroshnikov K."/>
            <person name="Belova S.E."/>
            <person name="Korzhenkov A."/>
            <person name="Toshchakov S.V."/>
            <person name="Dedysh S.N."/>
        </authorList>
    </citation>
    <scope>NUCLEOTIDE SEQUENCE [LARGE SCALE GENOMIC DNA]</scope>
    <source>
        <strain evidence="1 2">Sph1</strain>
    </source>
</reference>
<comment type="caution">
    <text evidence="1">The sequence shown here is derived from an EMBL/GenBank/DDBJ whole genome shotgun (WGS) entry which is preliminary data.</text>
</comment>
<evidence type="ECO:0000313" key="2">
    <source>
        <dbReference type="Proteomes" id="UP000237423"/>
    </source>
</evidence>
<dbReference type="Proteomes" id="UP000237423">
    <property type="component" value="Unassembled WGS sequence"/>
</dbReference>
<name>A0A2S5CKI3_9GAMM</name>
<dbReference type="AlphaFoldDB" id="A0A2S5CKI3"/>
<sequence length="148" mass="17415">MDISRPTRHLRTKRIQFRLRQRHQRQHCRGKHLRIRRDLCRVRYQRRAGGRLQGRRHIGQHGQAEHIHHIGAKTLLLEVLNQADCQQRVPAQLKKVIMAAYLPYAQQVLPQLCQHGFRFPLWRGVSPCRQGFPIRGGQGQTVEFAVWG</sequence>